<evidence type="ECO:0000313" key="15">
    <source>
        <dbReference type="Proteomes" id="UP001142078"/>
    </source>
</evidence>
<keyword evidence="15" id="KW-1185">Reference proteome</keyword>
<dbReference type="InterPro" id="IPR050222">
    <property type="entry name" value="MATE_MdtK"/>
</dbReference>
<dbReference type="EMBL" id="JANJZL010000002">
    <property type="protein sequence ID" value="MCR2043388.1"/>
    <property type="molecule type" value="Genomic_DNA"/>
</dbReference>
<name>A0A9X2MH44_9FIRM</name>
<evidence type="ECO:0000256" key="11">
    <source>
        <dbReference type="ARBA" id="ARBA00023136"/>
    </source>
</evidence>
<keyword evidence="5" id="KW-0813">Transport</keyword>
<keyword evidence="9 13" id="KW-1133">Transmembrane helix</keyword>
<evidence type="ECO:0000256" key="3">
    <source>
        <dbReference type="ARBA" id="ARBA00010199"/>
    </source>
</evidence>
<dbReference type="PANTHER" id="PTHR43298:SF2">
    <property type="entry name" value="FMN_FAD EXPORTER YEEO-RELATED"/>
    <property type="match status" value="1"/>
</dbReference>
<evidence type="ECO:0000256" key="1">
    <source>
        <dbReference type="ARBA" id="ARBA00003408"/>
    </source>
</evidence>
<evidence type="ECO:0000256" key="6">
    <source>
        <dbReference type="ARBA" id="ARBA00022449"/>
    </source>
</evidence>
<keyword evidence="11 13" id="KW-0472">Membrane</keyword>
<comment type="function">
    <text evidence="1">Multidrug efflux pump.</text>
</comment>
<evidence type="ECO:0000256" key="8">
    <source>
        <dbReference type="ARBA" id="ARBA00022692"/>
    </source>
</evidence>
<dbReference type="Pfam" id="PF01554">
    <property type="entry name" value="MatE"/>
    <property type="match status" value="2"/>
</dbReference>
<comment type="similarity">
    <text evidence="3">Belongs to the multi antimicrobial extrusion (MATE) (TC 2.A.66.1) family.</text>
</comment>
<sequence>MKQNFENRNPMGYENILPLLIKMSLPVMLSMLIQSLYNIVDSYFVAKLSEKALRATSLSYPIQIIIIALGVGTGTGLNSLISRSLGSKKQEKADQAALHGLIIATLSSLIFVIFRYTLINDFFNYFTKDPEVKHLGIEYLSLVSNFAFLSIIQITIEKTIQGTGKMIWTMIIQLIGAVLNIILDPIMIFGLFGFPAMGIKGAALATLIGQGAGAILGIIVLFSNKIDLNMDFSKFKFSKSIIKQIYNVGFPSIIMQSIAALVTTIMNLILIRHSEMAVSILGIYLKLQSFIFLPVFGLSQGVLPLMGYNYGAENKERVKETFKWGMRLTIIIMLIGTILFQLFPKQLMSIFSNSQEMINMGAYTLRIISISFVFAAIGITNSTFFQALGLGRYSLIVTFLRQLIIIIPVAYLLSFIGLNWVWAAYPIAEFVSTIVSVILKNKVMERYVDILPE</sequence>
<reference evidence="14" key="1">
    <citation type="submission" date="2022-07" db="EMBL/GenBank/DDBJ databases">
        <title>Enhanced cultured diversity of the mouse gut microbiota enables custom-made synthetic communities.</title>
        <authorList>
            <person name="Afrizal A."/>
        </authorList>
    </citation>
    <scope>NUCLEOTIDE SEQUENCE</scope>
    <source>
        <strain evidence="14">DSM 29482</strain>
    </source>
</reference>
<dbReference type="PIRSF" id="PIRSF006603">
    <property type="entry name" value="DinF"/>
    <property type="match status" value="1"/>
</dbReference>
<accession>A0A9X2MH44</accession>
<dbReference type="RefSeq" id="WP_042678399.1">
    <property type="nucleotide sequence ID" value="NZ_CABKTM010000004.1"/>
</dbReference>
<evidence type="ECO:0000256" key="4">
    <source>
        <dbReference type="ARBA" id="ARBA00020268"/>
    </source>
</evidence>
<feature type="transmembrane region" description="Helical" evidence="13">
    <location>
        <begin position="101"/>
        <end position="119"/>
    </location>
</feature>
<evidence type="ECO:0000256" key="9">
    <source>
        <dbReference type="ARBA" id="ARBA00022989"/>
    </source>
</evidence>
<dbReference type="NCBIfam" id="TIGR00797">
    <property type="entry name" value="matE"/>
    <property type="match status" value="1"/>
</dbReference>
<feature type="transmembrane region" description="Helical" evidence="13">
    <location>
        <begin position="204"/>
        <end position="224"/>
    </location>
</feature>
<dbReference type="CDD" id="cd13144">
    <property type="entry name" value="MATE_like_4"/>
    <property type="match status" value="1"/>
</dbReference>
<feature type="transmembrane region" description="Helical" evidence="13">
    <location>
        <begin position="393"/>
        <end position="414"/>
    </location>
</feature>
<gene>
    <name evidence="14" type="ORF">NSA23_04570</name>
</gene>
<dbReference type="Proteomes" id="UP001142078">
    <property type="component" value="Unassembled WGS sequence"/>
</dbReference>
<feature type="transmembrane region" description="Helical" evidence="13">
    <location>
        <begin position="291"/>
        <end position="312"/>
    </location>
</feature>
<evidence type="ECO:0000313" key="14">
    <source>
        <dbReference type="EMBL" id="MCR2043388.1"/>
    </source>
</evidence>
<feature type="transmembrane region" description="Helical" evidence="13">
    <location>
        <begin position="420"/>
        <end position="439"/>
    </location>
</feature>
<dbReference type="InterPro" id="IPR048279">
    <property type="entry name" value="MdtK-like"/>
</dbReference>
<protein>
    <recommendedName>
        <fullName evidence="4">Probable multidrug resistance protein NorM</fullName>
    </recommendedName>
    <alternativeName>
        <fullName evidence="12">Multidrug-efflux transporter</fullName>
    </alternativeName>
</protein>
<feature type="transmembrane region" description="Helical" evidence="13">
    <location>
        <begin position="168"/>
        <end position="192"/>
    </location>
</feature>
<evidence type="ECO:0000256" key="2">
    <source>
        <dbReference type="ARBA" id="ARBA00004651"/>
    </source>
</evidence>
<feature type="transmembrane region" description="Helical" evidence="13">
    <location>
        <begin position="324"/>
        <end position="343"/>
    </location>
</feature>
<keyword evidence="6" id="KW-0050">Antiport</keyword>
<feature type="transmembrane region" description="Helical" evidence="13">
    <location>
        <begin position="245"/>
        <end position="271"/>
    </location>
</feature>
<organism evidence="14 15">
    <name type="scientific">Anaerosalibacter massiliensis</name>
    <dbReference type="NCBI Taxonomy" id="1347392"/>
    <lineage>
        <taxon>Bacteria</taxon>
        <taxon>Bacillati</taxon>
        <taxon>Bacillota</taxon>
        <taxon>Tissierellia</taxon>
        <taxon>Tissierellales</taxon>
        <taxon>Sporanaerobacteraceae</taxon>
        <taxon>Anaerosalibacter</taxon>
    </lineage>
</organism>
<keyword evidence="7" id="KW-1003">Cell membrane</keyword>
<dbReference type="OrthoDB" id="9811110at2"/>
<evidence type="ECO:0000256" key="7">
    <source>
        <dbReference type="ARBA" id="ARBA00022475"/>
    </source>
</evidence>
<evidence type="ECO:0000256" key="10">
    <source>
        <dbReference type="ARBA" id="ARBA00023065"/>
    </source>
</evidence>
<proteinExistence type="inferred from homology"/>
<dbReference type="GO" id="GO:0005886">
    <property type="term" value="C:plasma membrane"/>
    <property type="evidence" value="ECO:0007669"/>
    <property type="project" value="UniProtKB-SubCell"/>
</dbReference>
<feature type="transmembrane region" description="Helical" evidence="13">
    <location>
        <begin position="60"/>
        <end position="81"/>
    </location>
</feature>
<evidence type="ECO:0000256" key="12">
    <source>
        <dbReference type="ARBA" id="ARBA00031636"/>
    </source>
</evidence>
<dbReference type="InterPro" id="IPR002528">
    <property type="entry name" value="MATE_fam"/>
</dbReference>
<keyword evidence="8 13" id="KW-0812">Transmembrane</keyword>
<comment type="caution">
    <text evidence="14">The sequence shown here is derived from an EMBL/GenBank/DDBJ whole genome shotgun (WGS) entry which is preliminary data.</text>
</comment>
<feature type="transmembrane region" description="Helical" evidence="13">
    <location>
        <begin position="139"/>
        <end position="156"/>
    </location>
</feature>
<evidence type="ECO:0000256" key="5">
    <source>
        <dbReference type="ARBA" id="ARBA00022448"/>
    </source>
</evidence>
<comment type="subcellular location">
    <subcellularLocation>
        <location evidence="2">Cell membrane</location>
        <topology evidence="2">Multi-pass membrane protein</topology>
    </subcellularLocation>
</comment>
<feature type="transmembrane region" description="Helical" evidence="13">
    <location>
        <begin position="20"/>
        <end position="40"/>
    </location>
</feature>
<evidence type="ECO:0000256" key="13">
    <source>
        <dbReference type="SAM" id="Phobius"/>
    </source>
</evidence>
<dbReference type="PANTHER" id="PTHR43298">
    <property type="entry name" value="MULTIDRUG RESISTANCE PROTEIN NORM-RELATED"/>
    <property type="match status" value="1"/>
</dbReference>
<dbReference type="GO" id="GO:0015297">
    <property type="term" value="F:antiporter activity"/>
    <property type="evidence" value="ECO:0007669"/>
    <property type="project" value="UniProtKB-KW"/>
</dbReference>
<dbReference type="AlphaFoldDB" id="A0A9X2MH44"/>
<keyword evidence="10" id="KW-0406">Ion transport</keyword>
<dbReference type="GO" id="GO:0042910">
    <property type="term" value="F:xenobiotic transmembrane transporter activity"/>
    <property type="evidence" value="ECO:0007669"/>
    <property type="project" value="InterPro"/>
</dbReference>
<dbReference type="GO" id="GO:0006811">
    <property type="term" value="P:monoatomic ion transport"/>
    <property type="evidence" value="ECO:0007669"/>
    <property type="project" value="UniProtKB-KW"/>
</dbReference>
<feature type="transmembrane region" description="Helical" evidence="13">
    <location>
        <begin position="363"/>
        <end position="381"/>
    </location>
</feature>